<sequence>MTELSSVVSKPRWTARDSMCLGLAAFVAINVLMCLWVAVTSMSTARRQASAVFFALENASATSFNLTLQTTASATERLNVTGSLRPRLSECSHRLHFDGRMVVTTANESELFVLRNHRGYRRSLSTSNASATCLTTRDIPPLHTLKDIVHSAFRPELYSEFDVHCKPLQFTFFDTPFVVCAEDWLRARTMTTALSNPDADDSAENQPTDPVLVIHGKRSALELTVLSDSAESPVEPFGQLEQCEYLQAPMTSGEVCSIQPRRCFGPHIEACKKREDSCGVQRDDKVNKCK</sequence>
<accession>A0A833SUK2</accession>
<gene>
    <name evidence="2" type="ORF">GN244_ATG15875</name>
</gene>
<dbReference type="Proteomes" id="UP000602510">
    <property type="component" value="Unassembled WGS sequence"/>
</dbReference>
<dbReference type="EMBL" id="WSZM01000502">
    <property type="protein sequence ID" value="KAF4032294.1"/>
    <property type="molecule type" value="Genomic_DNA"/>
</dbReference>
<keyword evidence="1" id="KW-1133">Transmembrane helix</keyword>
<keyword evidence="1" id="KW-0812">Transmembrane</keyword>
<evidence type="ECO:0000313" key="2">
    <source>
        <dbReference type="EMBL" id="KAF4032294.1"/>
    </source>
</evidence>
<evidence type="ECO:0000256" key="1">
    <source>
        <dbReference type="SAM" id="Phobius"/>
    </source>
</evidence>
<dbReference type="AlphaFoldDB" id="A0A833SUK2"/>
<comment type="caution">
    <text evidence="2">The sequence shown here is derived from an EMBL/GenBank/DDBJ whole genome shotgun (WGS) entry which is preliminary data.</text>
</comment>
<evidence type="ECO:0000313" key="3">
    <source>
        <dbReference type="Proteomes" id="UP000602510"/>
    </source>
</evidence>
<proteinExistence type="predicted"/>
<evidence type="ECO:0008006" key="4">
    <source>
        <dbReference type="Google" id="ProtNLM"/>
    </source>
</evidence>
<protein>
    <recommendedName>
        <fullName evidence="4">Transmembrane protein</fullName>
    </recommendedName>
</protein>
<feature type="transmembrane region" description="Helical" evidence="1">
    <location>
        <begin position="20"/>
        <end position="39"/>
    </location>
</feature>
<reference evidence="2" key="1">
    <citation type="submission" date="2020-04" db="EMBL/GenBank/DDBJ databases">
        <title>Hybrid Assembly of Korean Phytophthora infestans isolates.</title>
        <authorList>
            <person name="Prokchorchik M."/>
            <person name="Lee Y."/>
            <person name="Seo J."/>
            <person name="Cho J.-H."/>
            <person name="Park Y.-E."/>
            <person name="Jang D.-C."/>
            <person name="Im J.-S."/>
            <person name="Choi J.-G."/>
            <person name="Park H.-J."/>
            <person name="Lee G.-B."/>
            <person name="Lee Y.-G."/>
            <person name="Hong S.-Y."/>
            <person name="Cho K."/>
            <person name="Sohn K.H."/>
        </authorList>
    </citation>
    <scope>NUCLEOTIDE SEQUENCE</scope>
    <source>
        <strain evidence="2">KR_1_A1</strain>
    </source>
</reference>
<name>A0A833SUK2_PHYIN</name>
<keyword evidence="1" id="KW-0472">Membrane</keyword>
<organism evidence="2 3">
    <name type="scientific">Phytophthora infestans</name>
    <name type="common">Potato late blight agent</name>
    <name type="synonym">Botrytis infestans</name>
    <dbReference type="NCBI Taxonomy" id="4787"/>
    <lineage>
        <taxon>Eukaryota</taxon>
        <taxon>Sar</taxon>
        <taxon>Stramenopiles</taxon>
        <taxon>Oomycota</taxon>
        <taxon>Peronosporomycetes</taxon>
        <taxon>Peronosporales</taxon>
        <taxon>Peronosporaceae</taxon>
        <taxon>Phytophthora</taxon>
    </lineage>
</organism>
<keyword evidence="3" id="KW-1185">Reference proteome</keyword>